<dbReference type="InterPro" id="IPR006680">
    <property type="entry name" value="Amidohydro-rel"/>
</dbReference>
<feature type="binding site" evidence="4">
    <location>
        <position position="220"/>
    </location>
    <ligand>
        <name>substrate</name>
    </ligand>
</feature>
<dbReference type="CDD" id="cd01298">
    <property type="entry name" value="ATZ_TRZ_like"/>
    <property type="match status" value="1"/>
</dbReference>
<dbReference type="Gene3D" id="3.20.20.140">
    <property type="entry name" value="Metal-dependent hydrolases"/>
    <property type="match status" value="1"/>
</dbReference>
<evidence type="ECO:0000256" key="3">
    <source>
        <dbReference type="ARBA" id="ARBA00022833"/>
    </source>
</evidence>
<evidence type="ECO:0000313" key="6">
    <source>
        <dbReference type="EMBL" id="HHS30144.1"/>
    </source>
</evidence>
<dbReference type="InterPro" id="IPR050287">
    <property type="entry name" value="MTA/SAH_deaminase"/>
</dbReference>
<evidence type="ECO:0000259" key="5">
    <source>
        <dbReference type="Pfam" id="PF01979"/>
    </source>
</evidence>
<dbReference type="Pfam" id="PF01979">
    <property type="entry name" value="Amidohydro_1"/>
    <property type="match status" value="1"/>
</dbReference>
<feature type="binding site" evidence="4">
    <location>
        <position position="96"/>
    </location>
    <ligand>
        <name>substrate</name>
    </ligand>
</feature>
<dbReference type="EC" id="3.5.4.31" evidence="4"/>
<keyword evidence="2 4" id="KW-0378">Hydrolase</keyword>
<dbReference type="AlphaFoldDB" id="A0A7V6DQE3"/>
<dbReference type="SUPFAM" id="SSF51338">
    <property type="entry name" value="Composite domain of metallo-dependent hydrolases"/>
    <property type="match status" value="1"/>
</dbReference>
<feature type="binding site" evidence="4">
    <location>
        <position position="305"/>
    </location>
    <ligand>
        <name>substrate</name>
    </ligand>
</feature>
<dbReference type="InterPro" id="IPR011059">
    <property type="entry name" value="Metal-dep_hydrolase_composite"/>
</dbReference>
<dbReference type="GO" id="GO:0090614">
    <property type="term" value="F:5'-methylthioadenosine deaminase activity"/>
    <property type="evidence" value="ECO:0007669"/>
    <property type="project" value="UniProtKB-UniRule"/>
</dbReference>
<comment type="function">
    <text evidence="4">Catalyzes the deamination of 5-methylthioadenosine and S-adenosyl-L-homocysteine into 5-methylthioinosine and S-inosyl-L-homocysteine, respectively. Is also able to deaminate adenosine.</text>
</comment>
<keyword evidence="1 4" id="KW-0479">Metal-binding</keyword>
<dbReference type="EC" id="3.5.4.28" evidence="4"/>
<comment type="caution">
    <text evidence="4">Lacks conserved residue(s) required for the propagation of feature annotation.</text>
</comment>
<protein>
    <recommendedName>
        <fullName evidence="4">5-methylthioadenosine/S-adenosylhomocysteine deaminase</fullName>
        <shortName evidence="4">MTA/SAH deaminase</shortName>
        <ecNumber evidence="4">3.5.4.28</ecNumber>
        <ecNumber evidence="4">3.5.4.31</ecNumber>
    </recommendedName>
</protein>
<comment type="similarity">
    <text evidence="4">Belongs to the metallo-dependent hydrolases superfamily. MTA/SAH deaminase family.</text>
</comment>
<accession>A0A7V6DQE3</accession>
<comment type="caution">
    <text evidence="6">The sequence shown here is derived from an EMBL/GenBank/DDBJ whole genome shotgun (WGS) entry which is preliminary data.</text>
</comment>
<dbReference type="GO" id="GO:0046872">
    <property type="term" value="F:metal ion binding"/>
    <property type="evidence" value="ECO:0007669"/>
    <property type="project" value="UniProtKB-KW"/>
</dbReference>
<feature type="binding site" evidence="4">
    <location>
        <position position="305"/>
    </location>
    <ligand>
        <name>Zn(2+)</name>
        <dbReference type="ChEBI" id="CHEBI:29105"/>
    </ligand>
</feature>
<dbReference type="SUPFAM" id="SSF51556">
    <property type="entry name" value="Metallo-dependent hydrolases"/>
    <property type="match status" value="1"/>
</dbReference>
<dbReference type="InterPro" id="IPR023512">
    <property type="entry name" value="Deaminase_MtaD/DadD"/>
</dbReference>
<dbReference type="PANTHER" id="PTHR43794:SF11">
    <property type="entry name" value="AMIDOHYDROLASE-RELATED DOMAIN-CONTAINING PROTEIN"/>
    <property type="match status" value="1"/>
</dbReference>
<organism evidence="6">
    <name type="scientific">Desulfobacca acetoxidans</name>
    <dbReference type="NCBI Taxonomy" id="60893"/>
    <lineage>
        <taxon>Bacteria</taxon>
        <taxon>Pseudomonadati</taxon>
        <taxon>Thermodesulfobacteriota</taxon>
        <taxon>Desulfobaccia</taxon>
        <taxon>Desulfobaccales</taxon>
        <taxon>Desulfobaccaceae</taxon>
        <taxon>Desulfobacca</taxon>
    </lineage>
</organism>
<feature type="binding site" evidence="4">
    <location>
        <position position="217"/>
    </location>
    <ligand>
        <name>Zn(2+)</name>
        <dbReference type="ChEBI" id="CHEBI:29105"/>
    </ligand>
</feature>
<reference evidence="6" key="1">
    <citation type="journal article" date="2020" name="mSystems">
        <title>Genome- and Community-Level Interaction Insights into Carbon Utilization and Element Cycling Functions of Hydrothermarchaeota in Hydrothermal Sediment.</title>
        <authorList>
            <person name="Zhou Z."/>
            <person name="Liu Y."/>
            <person name="Xu W."/>
            <person name="Pan J."/>
            <person name="Luo Z.H."/>
            <person name="Li M."/>
        </authorList>
    </citation>
    <scope>NUCLEOTIDE SEQUENCE [LARGE SCALE GENOMIC DNA]</scope>
    <source>
        <strain evidence="6">SpSt-767</strain>
    </source>
</reference>
<evidence type="ECO:0000256" key="2">
    <source>
        <dbReference type="ARBA" id="ARBA00022801"/>
    </source>
</evidence>
<comment type="catalytic activity">
    <reaction evidence="4">
        <text>S-methyl-5'-thioadenosine + H2O + H(+) = S-methyl-5'-thioinosine + NH4(+)</text>
        <dbReference type="Rhea" id="RHEA:25025"/>
        <dbReference type="ChEBI" id="CHEBI:15377"/>
        <dbReference type="ChEBI" id="CHEBI:15378"/>
        <dbReference type="ChEBI" id="CHEBI:17509"/>
        <dbReference type="ChEBI" id="CHEBI:28938"/>
        <dbReference type="ChEBI" id="CHEBI:48595"/>
        <dbReference type="EC" id="3.5.4.31"/>
    </reaction>
</comment>
<feature type="binding site" evidence="4">
    <location>
        <position position="67"/>
    </location>
    <ligand>
        <name>Zn(2+)</name>
        <dbReference type="ChEBI" id="CHEBI:29105"/>
    </ligand>
</feature>
<comment type="catalytic activity">
    <reaction evidence="4">
        <text>S-adenosyl-L-homocysteine + H2O + H(+) = S-inosyl-L-homocysteine + NH4(+)</text>
        <dbReference type="Rhea" id="RHEA:20716"/>
        <dbReference type="ChEBI" id="CHEBI:15377"/>
        <dbReference type="ChEBI" id="CHEBI:15378"/>
        <dbReference type="ChEBI" id="CHEBI:28938"/>
        <dbReference type="ChEBI" id="CHEBI:57856"/>
        <dbReference type="ChEBI" id="CHEBI:57985"/>
        <dbReference type="EC" id="3.5.4.28"/>
    </reaction>
</comment>
<dbReference type="HAMAP" id="MF_01281">
    <property type="entry name" value="MTA_SAH_deamin"/>
    <property type="match status" value="1"/>
</dbReference>
<feature type="binding site" evidence="4">
    <location>
        <position position="69"/>
    </location>
    <ligand>
        <name>Zn(2+)</name>
        <dbReference type="ChEBI" id="CHEBI:29105"/>
    </ligand>
</feature>
<dbReference type="FunFam" id="3.20.20.140:FF:000014">
    <property type="entry name" value="5-methylthioadenosine/S-adenosylhomocysteine deaminase"/>
    <property type="match status" value="1"/>
</dbReference>
<dbReference type="Gene3D" id="2.30.40.10">
    <property type="entry name" value="Urease, subunit C, domain 1"/>
    <property type="match status" value="1"/>
</dbReference>
<dbReference type="PANTHER" id="PTHR43794">
    <property type="entry name" value="AMINOHYDROLASE SSNA-RELATED"/>
    <property type="match status" value="1"/>
</dbReference>
<evidence type="ECO:0000256" key="1">
    <source>
        <dbReference type="ARBA" id="ARBA00022723"/>
    </source>
</evidence>
<comment type="cofactor">
    <cofactor evidence="4">
        <name>Zn(2+)</name>
        <dbReference type="ChEBI" id="CHEBI:29105"/>
    </cofactor>
    <text evidence="4">Binds 1 zinc ion per subunit.</text>
</comment>
<feature type="domain" description="Amidohydrolase-related" evidence="5">
    <location>
        <begin position="58"/>
        <end position="408"/>
    </location>
</feature>
<dbReference type="InterPro" id="IPR032466">
    <property type="entry name" value="Metal_Hydrolase"/>
</dbReference>
<evidence type="ECO:0000256" key="4">
    <source>
        <dbReference type="HAMAP-Rule" id="MF_01281"/>
    </source>
</evidence>
<proteinExistence type="inferred from homology"/>
<sequence>MYDTLIHSGIVLTLEPGARPLSFGFVAVQDGVIQAVGQACQPAELPAAREVLDAGGHLVMPGLVNTHCHAPMVWFRGLAEDLPLQEWLTQKIFPVEGGWLNEDRVYWGALLAAAEMIRGGTTTVADSYFYESQVRRALAEAGLRSVVAQGVLDFPCPGVPDPRDNLAAAARFLDSGADFSALTTSAVFCHTPYTCGPETLRGAKALTRKAGVPFFTHLAETRREVEDLRAQTGLGPAAYLDGLGILDELTVVAHGVWLKPEDLEILAARGVKVCHCPESNLKLASGVAPIPALLERGITVGLGSDGAASNNNLDLWGEISLAARLHKVWQGDPTVLPAPQTVALATREGAKVLSLADRTGSLAKGKQADLIVMDVNQPHLTPLFDPFSHLVYAAGPADVKHVMVAGRWLMKDRRLLTLDWQEIACRVRNYARHLAAFAAAPQP</sequence>
<feature type="binding site" evidence="4">
    <location>
        <position position="190"/>
    </location>
    <ligand>
        <name>substrate</name>
    </ligand>
</feature>
<name>A0A7V6DQE3_9BACT</name>
<gene>
    <name evidence="4" type="primary">mtaD</name>
    <name evidence="6" type="ORF">ENV52_10640</name>
</gene>
<keyword evidence="3 4" id="KW-0862">Zinc</keyword>
<dbReference type="EMBL" id="DTGR01000170">
    <property type="protein sequence ID" value="HHS30144.1"/>
    <property type="molecule type" value="Genomic_DNA"/>
</dbReference>
<dbReference type="GO" id="GO:0050270">
    <property type="term" value="F:S-adenosylhomocysteine deaminase activity"/>
    <property type="evidence" value="ECO:0007669"/>
    <property type="project" value="UniProtKB-UniRule"/>
</dbReference>